<reference evidence="1" key="2">
    <citation type="journal article" date="2015" name="Fish Shellfish Immunol.">
        <title>Early steps in the European eel (Anguilla anguilla)-Vibrio vulnificus interaction in the gills: Role of the RtxA13 toxin.</title>
        <authorList>
            <person name="Callol A."/>
            <person name="Pajuelo D."/>
            <person name="Ebbesson L."/>
            <person name="Teles M."/>
            <person name="MacKenzie S."/>
            <person name="Amaro C."/>
        </authorList>
    </citation>
    <scope>NUCLEOTIDE SEQUENCE</scope>
</reference>
<reference evidence="1" key="1">
    <citation type="submission" date="2014-11" db="EMBL/GenBank/DDBJ databases">
        <authorList>
            <person name="Amaro Gonzalez C."/>
        </authorList>
    </citation>
    <scope>NUCLEOTIDE SEQUENCE</scope>
</reference>
<protein>
    <submittedName>
        <fullName evidence="1">Uncharacterized protein</fullName>
    </submittedName>
</protein>
<organism evidence="1">
    <name type="scientific">Anguilla anguilla</name>
    <name type="common">European freshwater eel</name>
    <name type="synonym">Muraena anguilla</name>
    <dbReference type="NCBI Taxonomy" id="7936"/>
    <lineage>
        <taxon>Eukaryota</taxon>
        <taxon>Metazoa</taxon>
        <taxon>Chordata</taxon>
        <taxon>Craniata</taxon>
        <taxon>Vertebrata</taxon>
        <taxon>Euteleostomi</taxon>
        <taxon>Actinopterygii</taxon>
        <taxon>Neopterygii</taxon>
        <taxon>Teleostei</taxon>
        <taxon>Anguilliformes</taxon>
        <taxon>Anguillidae</taxon>
        <taxon>Anguilla</taxon>
    </lineage>
</organism>
<sequence>MIIHNKDTGGQILPYVNSHLYSTHLLTVF</sequence>
<dbReference type="EMBL" id="GBXM01102495">
    <property type="protein sequence ID" value="JAH06082.1"/>
    <property type="molecule type" value="Transcribed_RNA"/>
</dbReference>
<dbReference type="AlphaFoldDB" id="A0A0E9PP55"/>
<accession>A0A0E9PP55</accession>
<proteinExistence type="predicted"/>
<evidence type="ECO:0000313" key="1">
    <source>
        <dbReference type="EMBL" id="JAH06082.1"/>
    </source>
</evidence>
<name>A0A0E9PP55_ANGAN</name>